<dbReference type="PROSITE" id="PS00708">
    <property type="entry name" value="PRO_ENDOPEP_SER"/>
    <property type="match status" value="1"/>
</dbReference>
<dbReference type="OrthoDB" id="416344at2759"/>
<dbReference type="SUPFAM" id="SSF82171">
    <property type="entry name" value="DPP6 N-terminal domain-like"/>
    <property type="match status" value="1"/>
</dbReference>
<dbReference type="Pfam" id="PF00326">
    <property type="entry name" value="Peptidase_S9"/>
    <property type="match status" value="1"/>
</dbReference>
<comment type="caution">
    <text evidence="7">The sequence shown here is derived from an EMBL/GenBank/DDBJ whole genome shotgun (WGS) entry which is preliminary data.</text>
</comment>
<dbReference type="GO" id="GO:0004252">
    <property type="term" value="F:serine-type endopeptidase activity"/>
    <property type="evidence" value="ECO:0007669"/>
    <property type="project" value="InterPro"/>
</dbReference>
<dbReference type="InterPro" id="IPR002471">
    <property type="entry name" value="Pept_S9_AS"/>
</dbReference>
<sequence length="681" mass="75838">MTNEAAYGSWTSTITPDLFAKGNCKAICELQAVEEGVFWVEQSATTGKRELYYQSAKPSAQRVRWAPEQSVQNCGMPRPFPILIHLRFSSSAHEYGGGSFIPLKDCVVYSTVEGVFSQSGPDAAPIQLADASEKKLRYADFTASDTHIYCVNEAHLQPGVDPENRLISIDRETKEQKVVASGADFYASPRVSPDGKRLVWMQWNHVNMPWDETSIHMAVLHDGGTVSNEVVIKDGTGKKINYYCPSWLEDKLLMVNDSSNFWNVYEVDIVGPAYKEKNLFPVEREIGYPLWQFADRPYASNGSCLVMIVGGRLMYRRNGHVRTILTPEYTVFSHLSITQGNIVYAIAAGPRKASCIIRIDLSKEDQDPIVTVVRTARDDADLESLDISEPERIEFQSDGVPVSAWFYMPKNRNFTGPPRALPPVLLLGHGGPTGIATDALDLKKQFFTSRGFAVLDVNYRGSTGFGTSFRNMLKGQWGVVDRDDMIAAARSLIARRLVDADKVCILGSSAGGYLVLSALIHSDVFKAAVSVYGVADLVGLAKDTHKFERGYNEVLIGKYPEEEQIYKDRSPINHIDRLQTPIAFLHGKEDTVVPVSQSVEMYDKLREKGVTTALMLFDGMLWFFLRQSIYRFFTTDSDEGHGFRGADAVRRSSEASYVFLCKVLGIEPSISSDIQIVNAKI</sequence>
<organism evidence="7 8">
    <name type="scientific">Ancylostoma caninum</name>
    <name type="common">Dog hookworm</name>
    <dbReference type="NCBI Taxonomy" id="29170"/>
    <lineage>
        <taxon>Eukaryota</taxon>
        <taxon>Metazoa</taxon>
        <taxon>Ecdysozoa</taxon>
        <taxon>Nematoda</taxon>
        <taxon>Chromadorea</taxon>
        <taxon>Rhabditida</taxon>
        <taxon>Rhabditina</taxon>
        <taxon>Rhabditomorpha</taxon>
        <taxon>Strongyloidea</taxon>
        <taxon>Ancylostomatidae</taxon>
        <taxon>Ancylostomatinae</taxon>
        <taxon>Ancylostoma</taxon>
    </lineage>
</organism>
<dbReference type="STRING" id="29170.A0A368H4W5"/>
<dbReference type="AlphaFoldDB" id="A0A368H4W5"/>
<accession>A0A368H4W5</accession>
<dbReference type="Gene3D" id="3.40.50.1820">
    <property type="entry name" value="alpha/beta hydrolase"/>
    <property type="match status" value="1"/>
</dbReference>
<evidence type="ECO:0000256" key="1">
    <source>
        <dbReference type="ARBA" id="ARBA00022801"/>
    </source>
</evidence>
<dbReference type="PANTHER" id="PTHR43056">
    <property type="entry name" value="PEPTIDASE S9 PROLYL OLIGOPEPTIDASE"/>
    <property type="match status" value="1"/>
</dbReference>
<dbReference type="InterPro" id="IPR029058">
    <property type="entry name" value="AB_hydrolase_fold"/>
</dbReference>
<protein>
    <recommendedName>
        <fullName evidence="4">Acyl-peptide hydrolase</fullName>
    </recommendedName>
    <alternativeName>
        <fullName evidence="3">Acylaminoacyl-peptidase</fullName>
    </alternativeName>
</protein>
<dbReference type="Proteomes" id="UP000252519">
    <property type="component" value="Unassembled WGS sequence"/>
</dbReference>
<evidence type="ECO:0000256" key="4">
    <source>
        <dbReference type="ARBA" id="ARBA00032596"/>
    </source>
</evidence>
<dbReference type="PANTHER" id="PTHR43056:SF5">
    <property type="entry name" value="PEPTIDASE S9 PROLYL OLIGOPEPTIDASE CATALYTIC DOMAIN-CONTAINING PROTEIN"/>
    <property type="match status" value="1"/>
</dbReference>
<dbReference type="GO" id="GO:0006508">
    <property type="term" value="P:proteolysis"/>
    <property type="evidence" value="ECO:0007669"/>
    <property type="project" value="InterPro"/>
</dbReference>
<feature type="domain" description="Peptidase S9 prolyl oligopeptidase catalytic" evidence="6">
    <location>
        <begin position="442"/>
        <end position="617"/>
    </location>
</feature>
<evidence type="ECO:0000313" key="8">
    <source>
        <dbReference type="Proteomes" id="UP000252519"/>
    </source>
</evidence>
<evidence type="ECO:0000259" key="6">
    <source>
        <dbReference type="Pfam" id="PF00326"/>
    </source>
</evidence>
<dbReference type="EMBL" id="JOJR01000012">
    <property type="protein sequence ID" value="RCN51636.1"/>
    <property type="molecule type" value="Genomic_DNA"/>
</dbReference>
<evidence type="ECO:0000313" key="7">
    <source>
        <dbReference type="EMBL" id="RCN51636.1"/>
    </source>
</evidence>
<name>A0A368H4W5_ANCCA</name>
<evidence type="ECO:0000256" key="5">
    <source>
        <dbReference type="ARBA" id="ARBA00045885"/>
    </source>
</evidence>
<keyword evidence="8" id="KW-1185">Reference proteome</keyword>
<gene>
    <name evidence="7" type="ORF">ANCCAN_02304</name>
</gene>
<dbReference type="Gene3D" id="2.120.10.30">
    <property type="entry name" value="TolB, C-terminal domain"/>
    <property type="match status" value="1"/>
</dbReference>
<comment type="function">
    <text evidence="5">This enzyme catalyzes the hydrolysis of the N-terminal peptide bond of an N-acetylated peptide to generate an N-acetylated amino acid and a peptide with a free N-terminus. It preferentially cleaves off Ac-Ala, Ac-Met and Ac-Ser. Also, involved in the degradation of oxidized and glycated proteins.</text>
</comment>
<proteinExistence type="predicted"/>
<dbReference type="InterPro" id="IPR050585">
    <property type="entry name" value="Xaa-Pro_dipeptidyl-ppase/CocE"/>
</dbReference>
<dbReference type="InterPro" id="IPR011042">
    <property type="entry name" value="6-blade_b-propeller_TolB-like"/>
</dbReference>
<reference evidence="7 8" key="1">
    <citation type="submission" date="2014-10" db="EMBL/GenBank/DDBJ databases">
        <title>Draft genome of the hookworm Ancylostoma caninum.</title>
        <authorList>
            <person name="Mitreva M."/>
        </authorList>
    </citation>
    <scope>NUCLEOTIDE SEQUENCE [LARGE SCALE GENOMIC DNA]</scope>
    <source>
        <strain evidence="7 8">Baltimore</strain>
    </source>
</reference>
<evidence type="ECO:0000256" key="2">
    <source>
        <dbReference type="ARBA" id="ARBA00022990"/>
    </source>
</evidence>
<dbReference type="SUPFAM" id="SSF53474">
    <property type="entry name" value="alpha/beta-Hydrolases"/>
    <property type="match status" value="1"/>
</dbReference>
<evidence type="ECO:0000256" key="3">
    <source>
        <dbReference type="ARBA" id="ARBA00032284"/>
    </source>
</evidence>
<keyword evidence="1" id="KW-0378">Hydrolase</keyword>
<dbReference type="InterPro" id="IPR001375">
    <property type="entry name" value="Peptidase_S9_cat"/>
</dbReference>
<keyword evidence="2" id="KW-0007">Acetylation</keyword>